<feature type="non-terminal residue" evidence="1">
    <location>
        <position position="84"/>
    </location>
</feature>
<evidence type="ECO:0000313" key="1">
    <source>
        <dbReference type="EMBL" id="CAG8461476.1"/>
    </source>
</evidence>
<name>A0ACA9KAG1_9GLOM</name>
<dbReference type="EMBL" id="CAJVPM010001189">
    <property type="protein sequence ID" value="CAG8461476.1"/>
    <property type="molecule type" value="Genomic_DNA"/>
</dbReference>
<organism evidence="1 2">
    <name type="scientific">Scutellospora calospora</name>
    <dbReference type="NCBI Taxonomy" id="85575"/>
    <lineage>
        <taxon>Eukaryota</taxon>
        <taxon>Fungi</taxon>
        <taxon>Fungi incertae sedis</taxon>
        <taxon>Mucoromycota</taxon>
        <taxon>Glomeromycotina</taxon>
        <taxon>Glomeromycetes</taxon>
        <taxon>Diversisporales</taxon>
        <taxon>Gigasporaceae</taxon>
        <taxon>Scutellospora</taxon>
    </lineage>
</organism>
<reference evidence="1" key="1">
    <citation type="submission" date="2021-06" db="EMBL/GenBank/DDBJ databases">
        <authorList>
            <person name="Kallberg Y."/>
            <person name="Tangrot J."/>
            <person name="Rosling A."/>
        </authorList>
    </citation>
    <scope>NUCLEOTIDE SEQUENCE</scope>
    <source>
        <strain evidence="1">AU212A</strain>
    </source>
</reference>
<keyword evidence="2" id="KW-1185">Reference proteome</keyword>
<gene>
    <name evidence="1" type="ORF">SCALOS_LOCUS1634</name>
</gene>
<proteinExistence type="predicted"/>
<dbReference type="Proteomes" id="UP000789860">
    <property type="component" value="Unassembled WGS sequence"/>
</dbReference>
<evidence type="ECO:0000313" key="2">
    <source>
        <dbReference type="Proteomes" id="UP000789860"/>
    </source>
</evidence>
<comment type="caution">
    <text evidence="1">The sequence shown here is derived from an EMBL/GenBank/DDBJ whole genome shotgun (WGS) entry which is preliminary data.</text>
</comment>
<accession>A0ACA9KAG1</accession>
<protein>
    <submittedName>
        <fullName evidence="1">9958_t:CDS:1</fullName>
    </submittedName>
</protein>
<sequence>MLILQIIFIQDIYSINSEEKNNENQKNDKILSSSTYDITKGVILGLAISFVTSYMNKEKILSLLDNLTKMIKNKNENEDDDFSE</sequence>